<keyword evidence="1" id="KW-0812">Transmembrane</keyword>
<evidence type="ECO:0000256" key="1">
    <source>
        <dbReference type="SAM" id="Phobius"/>
    </source>
</evidence>
<dbReference type="OrthoDB" id="7605420at2"/>
<keyword evidence="1" id="KW-0472">Membrane</keyword>
<comment type="caution">
    <text evidence="2">The sequence shown here is derived from an EMBL/GenBank/DDBJ whole genome shotgun (WGS) entry which is preliminary data.</text>
</comment>
<keyword evidence="3" id="KW-1185">Reference proteome</keyword>
<evidence type="ECO:0000313" key="2">
    <source>
        <dbReference type="EMBL" id="TGX54163.1"/>
    </source>
</evidence>
<protein>
    <submittedName>
        <fullName evidence="2">Uncharacterized protein</fullName>
    </submittedName>
</protein>
<gene>
    <name evidence="2" type="ORF">E5A73_08570</name>
</gene>
<feature type="transmembrane region" description="Helical" evidence="1">
    <location>
        <begin position="98"/>
        <end position="120"/>
    </location>
</feature>
<keyword evidence="1" id="KW-1133">Transmembrane helix</keyword>
<name>A0A4S1XEU4_9SPHN</name>
<proteinExistence type="predicted"/>
<feature type="transmembrane region" description="Helical" evidence="1">
    <location>
        <begin position="74"/>
        <end position="92"/>
    </location>
</feature>
<accession>A0A4S1XEU4</accession>
<evidence type="ECO:0000313" key="3">
    <source>
        <dbReference type="Proteomes" id="UP000306147"/>
    </source>
</evidence>
<sequence>MLALSFEQTEHGFVYYHYRWSRGIPVTPEEREGYLNIPVFGSRRAWRKSLAGRQTTPKRAYGPVAWKLLQTMPFRMAIFALIFGVVGLVSGFNESNMALATVYVGAGCAMLFFGGSIIAARFRAIQR</sequence>
<dbReference type="AlphaFoldDB" id="A0A4S1XEU4"/>
<reference evidence="2 3" key="1">
    <citation type="submission" date="2019-04" db="EMBL/GenBank/DDBJ databases">
        <title>Sphingomonas psychrotolerans sp. nov., isolated from soil in the Tianshan Mountains, Xinjiang, China.</title>
        <authorList>
            <person name="Luo Y."/>
            <person name="Sheng H."/>
        </authorList>
    </citation>
    <scope>NUCLEOTIDE SEQUENCE [LARGE SCALE GENOMIC DNA]</scope>
    <source>
        <strain evidence="2 3">ZFGT-11</strain>
    </source>
</reference>
<dbReference type="EMBL" id="SRXT01000003">
    <property type="protein sequence ID" value="TGX54163.1"/>
    <property type="molecule type" value="Genomic_DNA"/>
</dbReference>
<dbReference type="Proteomes" id="UP000306147">
    <property type="component" value="Unassembled WGS sequence"/>
</dbReference>
<organism evidence="2 3">
    <name type="scientific">Sphingomonas gei</name>
    <dbReference type="NCBI Taxonomy" id="1395960"/>
    <lineage>
        <taxon>Bacteria</taxon>
        <taxon>Pseudomonadati</taxon>
        <taxon>Pseudomonadota</taxon>
        <taxon>Alphaproteobacteria</taxon>
        <taxon>Sphingomonadales</taxon>
        <taxon>Sphingomonadaceae</taxon>
        <taxon>Sphingomonas</taxon>
    </lineage>
</organism>